<sequence length="525" mass="61879">MKMVKKYKKWYVLIIIALFMAFLPVKDWLETKNQSILRVGILGIHQAIDPHLSDNEYIGHIYGQVVEPLFRVEDGVLVPLLLEKIPVVSSDGLSYHFTLKKDIFFHNGSQMSSYDVQFFFERMFFTHYPAVNVTSFLSIAGARDLLAGHTQHLAGFEVLNHLEFMIYLEQVDPFFLYRLSAVNTGIYSMEAFLNAPYQWGLSTLIGSGPYQLLEYQPRKWIHLETFGSYHQDRDTVSRVEYKIYDNNLLMLEDYLQDRIALIPLAWHEYQENRRRISPNEVFMHERPAGYSLLLNQSHPILSDKRVRQAIAYALDRRELHERFFVHNHQMIYNFLPEDLLGSTSERLSPFRDIEKSKALLREAGYPNGFYLVDYYTNRSTFVVGQILQAQLRQVGINLILLHKDLADWDAINQRGEFAFMLYTPQVIYMDPDNFLYPLLHSSSRLSKMFELGNPALDQALEWARTVPDEQERKYLYQAMERFIIAEEQFIIPLLFLPEIFLVKKEWQDKIGKYQHPFYLRYEDIA</sequence>
<dbReference type="InterPro" id="IPR030678">
    <property type="entry name" value="Peptide/Ni-bd"/>
</dbReference>
<dbReference type="Gene3D" id="3.10.105.10">
    <property type="entry name" value="Dipeptide-binding Protein, Domain 3"/>
    <property type="match status" value="1"/>
</dbReference>
<comment type="similarity">
    <text evidence="2">Belongs to the bacterial solute-binding protein 5 family.</text>
</comment>
<evidence type="ECO:0000313" key="7">
    <source>
        <dbReference type="Proteomes" id="UP000778951"/>
    </source>
</evidence>
<name>A0A968GJC6_9SPIO</name>
<dbReference type="Proteomes" id="UP000778951">
    <property type="component" value="Unassembled WGS sequence"/>
</dbReference>
<keyword evidence="3" id="KW-0813">Transport</keyword>
<dbReference type="GO" id="GO:0030288">
    <property type="term" value="C:outer membrane-bounded periplasmic space"/>
    <property type="evidence" value="ECO:0007669"/>
    <property type="project" value="UniProtKB-ARBA"/>
</dbReference>
<keyword evidence="7" id="KW-1185">Reference proteome</keyword>
<gene>
    <name evidence="6" type="ORF">HCT48_07820</name>
</gene>
<reference evidence="6" key="1">
    <citation type="submission" date="2020-03" db="EMBL/GenBank/DDBJ databases">
        <title>Spirochaetal bacteria isolated from arthropods constitute a novel genus Entomospira genus novum within the order Spirochaetales.</title>
        <authorList>
            <person name="Grana-Miraglia L."/>
            <person name="Sikutova S."/>
            <person name="Fingerle V."/>
            <person name="Sing A."/>
            <person name="Castillo-Ramirez S."/>
            <person name="Margos G."/>
            <person name="Rudolf I."/>
        </authorList>
    </citation>
    <scope>NUCLEOTIDE SEQUENCE</scope>
    <source>
        <strain evidence="6">BR149</strain>
    </source>
</reference>
<evidence type="ECO:0000313" key="6">
    <source>
        <dbReference type="EMBL" id="NIZ70112.1"/>
    </source>
</evidence>
<accession>A0A968GJC6</accession>
<comment type="caution">
    <text evidence="6">The sequence shown here is derived from an EMBL/GenBank/DDBJ whole genome shotgun (WGS) entry which is preliminary data.</text>
</comment>
<dbReference type="Gene3D" id="3.40.190.10">
    <property type="entry name" value="Periplasmic binding protein-like II"/>
    <property type="match status" value="1"/>
</dbReference>
<evidence type="ECO:0000256" key="4">
    <source>
        <dbReference type="ARBA" id="ARBA00022729"/>
    </source>
</evidence>
<comment type="subcellular location">
    <subcellularLocation>
        <location evidence="1">Cell envelope</location>
    </subcellularLocation>
</comment>
<dbReference type="GO" id="GO:1904680">
    <property type="term" value="F:peptide transmembrane transporter activity"/>
    <property type="evidence" value="ECO:0007669"/>
    <property type="project" value="TreeGrafter"/>
</dbReference>
<dbReference type="SUPFAM" id="SSF53850">
    <property type="entry name" value="Periplasmic binding protein-like II"/>
    <property type="match status" value="1"/>
</dbReference>
<protein>
    <submittedName>
        <fullName evidence="6">ABC transporter substrate-binding protein</fullName>
    </submittedName>
</protein>
<feature type="domain" description="Solute-binding protein family 5" evidence="5">
    <location>
        <begin position="77"/>
        <end position="442"/>
    </location>
</feature>
<evidence type="ECO:0000256" key="3">
    <source>
        <dbReference type="ARBA" id="ARBA00022448"/>
    </source>
</evidence>
<evidence type="ECO:0000256" key="1">
    <source>
        <dbReference type="ARBA" id="ARBA00004196"/>
    </source>
</evidence>
<keyword evidence="4" id="KW-0732">Signal</keyword>
<proteinExistence type="inferred from homology"/>
<dbReference type="RefSeq" id="WP_167696352.1">
    <property type="nucleotide sequence ID" value="NZ_CP118182.1"/>
</dbReference>
<dbReference type="PIRSF" id="PIRSF002741">
    <property type="entry name" value="MppA"/>
    <property type="match status" value="1"/>
</dbReference>
<evidence type="ECO:0000256" key="2">
    <source>
        <dbReference type="ARBA" id="ARBA00005695"/>
    </source>
</evidence>
<dbReference type="CDD" id="cd00995">
    <property type="entry name" value="PBP2_NikA_DppA_OppA_like"/>
    <property type="match status" value="1"/>
</dbReference>
<dbReference type="InterPro" id="IPR000914">
    <property type="entry name" value="SBP_5_dom"/>
</dbReference>
<organism evidence="6 7">
    <name type="scientific">Entomospira culicis</name>
    <dbReference type="NCBI Taxonomy" id="2719989"/>
    <lineage>
        <taxon>Bacteria</taxon>
        <taxon>Pseudomonadati</taxon>
        <taxon>Spirochaetota</taxon>
        <taxon>Spirochaetia</taxon>
        <taxon>Spirochaetales</taxon>
        <taxon>Spirochaetaceae</taxon>
        <taxon>Entomospira</taxon>
    </lineage>
</organism>
<dbReference type="InterPro" id="IPR039424">
    <property type="entry name" value="SBP_5"/>
</dbReference>
<dbReference type="AlphaFoldDB" id="A0A968GJC6"/>
<evidence type="ECO:0000259" key="5">
    <source>
        <dbReference type="Pfam" id="PF00496"/>
    </source>
</evidence>
<dbReference type="EMBL" id="JAATLM010000002">
    <property type="protein sequence ID" value="NIZ70112.1"/>
    <property type="molecule type" value="Genomic_DNA"/>
</dbReference>
<dbReference type="GO" id="GO:0043190">
    <property type="term" value="C:ATP-binding cassette (ABC) transporter complex"/>
    <property type="evidence" value="ECO:0007669"/>
    <property type="project" value="InterPro"/>
</dbReference>
<dbReference type="Pfam" id="PF00496">
    <property type="entry name" value="SBP_bac_5"/>
    <property type="match status" value="1"/>
</dbReference>
<dbReference type="GO" id="GO:0015833">
    <property type="term" value="P:peptide transport"/>
    <property type="evidence" value="ECO:0007669"/>
    <property type="project" value="TreeGrafter"/>
</dbReference>
<dbReference type="PANTHER" id="PTHR30290">
    <property type="entry name" value="PERIPLASMIC BINDING COMPONENT OF ABC TRANSPORTER"/>
    <property type="match status" value="1"/>
</dbReference>
<dbReference type="PANTHER" id="PTHR30290:SF10">
    <property type="entry name" value="PERIPLASMIC OLIGOPEPTIDE-BINDING PROTEIN-RELATED"/>
    <property type="match status" value="1"/>
</dbReference>